<protein>
    <submittedName>
        <fullName evidence="8">Cytochrome d ubiquinol oxidase subunit II</fullName>
    </submittedName>
</protein>
<feature type="transmembrane region" description="Helical" evidence="7">
    <location>
        <begin position="160"/>
        <end position="180"/>
    </location>
</feature>
<evidence type="ECO:0000313" key="9">
    <source>
        <dbReference type="Proteomes" id="UP001147700"/>
    </source>
</evidence>
<evidence type="ECO:0000256" key="7">
    <source>
        <dbReference type="SAM" id="Phobius"/>
    </source>
</evidence>
<feature type="transmembrane region" description="Helical" evidence="7">
    <location>
        <begin position="200"/>
        <end position="222"/>
    </location>
</feature>
<proteinExistence type="inferred from homology"/>
<feature type="transmembrane region" description="Helical" evidence="7">
    <location>
        <begin position="260"/>
        <end position="278"/>
    </location>
</feature>
<evidence type="ECO:0000313" key="8">
    <source>
        <dbReference type="EMBL" id="MDA0136463.1"/>
    </source>
</evidence>
<dbReference type="EMBL" id="JAPCID010000004">
    <property type="protein sequence ID" value="MDA0136463.1"/>
    <property type="molecule type" value="Genomic_DNA"/>
</dbReference>
<gene>
    <name evidence="8" type="ORF">OJ962_03070</name>
</gene>
<comment type="similarity">
    <text evidence="2">Belongs to the cytochrome ubiquinol oxidase subunit 2 family.</text>
</comment>
<keyword evidence="4 7" id="KW-0812">Transmembrane</keyword>
<evidence type="ECO:0000256" key="3">
    <source>
        <dbReference type="ARBA" id="ARBA00022475"/>
    </source>
</evidence>
<dbReference type="InterPro" id="IPR003317">
    <property type="entry name" value="Cyt-d_oxidase_su2"/>
</dbReference>
<comment type="caution">
    <text evidence="8">The sequence shown here is derived from an EMBL/GenBank/DDBJ whole genome shotgun (WGS) entry which is preliminary data.</text>
</comment>
<evidence type="ECO:0000256" key="6">
    <source>
        <dbReference type="ARBA" id="ARBA00023136"/>
    </source>
</evidence>
<feature type="transmembrane region" description="Helical" evidence="7">
    <location>
        <begin position="234"/>
        <end position="253"/>
    </location>
</feature>
<comment type="subcellular location">
    <subcellularLocation>
        <location evidence="1">Cell membrane</location>
        <topology evidence="1">Multi-pass membrane protein</topology>
    </subcellularLocation>
</comment>
<keyword evidence="6 7" id="KW-0472">Membrane</keyword>
<keyword evidence="3" id="KW-1003">Cell membrane</keyword>
<evidence type="ECO:0000256" key="4">
    <source>
        <dbReference type="ARBA" id="ARBA00022692"/>
    </source>
</evidence>
<dbReference type="Pfam" id="PF02322">
    <property type="entry name" value="Cyt_bd_oxida_II"/>
    <property type="match status" value="1"/>
</dbReference>
<dbReference type="PANTHER" id="PTHR43141:SF4">
    <property type="entry name" value="CYTOCHROME BD2 SUBUNIT II"/>
    <property type="match status" value="1"/>
</dbReference>
<name>A0ABT4RD57_9ACTN</name>
<dbReference type="Proteomes" id="UP001147700">
    <property type="component" value="Unassembled WGS sequence"/>
</dbReference>
<keyword evidence="5 7" id="KW-1133">Transmembrane helix</keyword>
<reference evidence="8" key="1">
    <citation type="submission" date="2022-10" db="EMBL/GenBank/DDBJ databases">
        <title>The WGS of Solirubrobacter sp. CPCC 204708.</title>
        <authorList>
            <person name="Jiang Z."/>
        </authorList>
    </citation>
    <scope>NUCLEOTIDE SEQUENCE</scope>
    <source>
        <strain evidence="8">CPCC 204708</strain>
    </source>
</reference>
<evidence type="ECO:0000256" key="1">
    <source>
        <dbReference type="ARBA" id="ARBA00004651"/>
    </source>
</evidence>
<accession>A0ABT4RD57</accession>
<evidence type="ECO:0000256" key="5">
    <source>
        <dbReference type="ARBA" id="ARBA00022989"/>
    </source>
</evidence>
<feature type="transmembrane region" description="Helical" evidence="7">
    <location>
        <begin position="6"/>
        <end position="31"/>
    </location>
</feature>
<dbReference type="RefSeq" id="WP_202955389.1">
    <property type="nucleotide sequence ID" value="NZ_JAPCID010000004.1"/>
</dbReference>
<organism evidence="8 9">
    <name type="scientific">Solirubrobacter deserti</name>
    <dbReference type="NCBI Taxonomy" id="2282478"/>
    <lineage>
        <taxon>Bacteria</taxon>
        <taxon>Bacillati</taxon>
        <taxon>Actinomycetota</taxon>
        <taxon>Thermoleophilia</taxon>
        <taxon>Solirubrobacterales</taxon>
        <taxon>Solirubrobacteraceae</taxon>
        <taxon>Solirubrobacter</taxon>
    </lineage>
</organism>
<feature type="transmembrane region" description="Helical" evidence="7">
    <location>
        <begin position="115"/>
        <end position="140"/>
    </location>
</feature>
<evidence type="ECO:0000256" key="2">
    <source>
        <dbReference type="ARBA" id="ARBA00007543"/>
    </source>
</evidence>
<feature type="transmembrane region" description="Helical" evidence="7">
    <location>
        <begin position="298"/>
        <end position="322"/>
    </location>
</feature>
<sequence>MAEVCAALVILGVTAYAVFGSADFGAGFWDLTAGGAERGGRLRGMIQRSMSPVWEANHVWLIFVLVMVWTAFPVAFGSLMSTLSIPLFLAALGVIFRGMAFALRGQAATINEARVLGATFAFSSVLIPFFFGAAIGGVASGRVPVGNAAGDLIDSWLNPTSIALGVVAILTGAHLAAVFLTGDARRAELPDMVDAFRKRAIGSGVVAGAAALISLLVVRADARELYDGLTSGDGLIAVVLSGAAGLVTIALVITGRYGPARFTAAAAVGAMTVGWALAQDPYILPGALTLDDAAASDTTLTALVVSVGLGMLVLVPSLWWLYRLVLRGTLDQEYEPLDQRFRPVDR</sequence>
<dbReference type="PANTHER" id="PTHR43141">
    <property type="entry name" value="CYTOCHROME BD2 SUBUNIT II"/>
    <property type="match status" value="1"/>
</dbReference>
<keyword evidence="9" id="KW-1185">Reference proteome</keyword>
<feature type="transmembrane region" description="Helical" evidence="7">
    <location>
        <begin position="84"/>
        <end position="103"/>
    </location>
</feature>